<proteinExistence type="predicted"/>
<sequence>MTIRYDIINNVKAISGHKDWKLKVGILRLWSVKQFETKTQRAPINMILLDEKGLNEDIFPEEIYAFKEQIMPFKSLESTYEIIFPIKMTGTDVELSTDDDLERFVTSNVKSRRLVDEEGEKGGISTKMPQLDDSVRDD</sequence>
<evidence type="ECO:0008006" key="4">
    <source>
        <dbReference type="Google" id="ProtNLM"/>
    </source>
</evidence>
<keyword evidence="3" id="KW-1185">Reference proteome</keyword>
<comment type="caution">
    <text evidence="2">The sequence shown here is derived from an EMBL/GenBank/DDBJ whole genome shotgun (WGS) entry which is preliminary data.</text>
</comment>
<evidence type="ECO:0000256" key="1">
    <source>
        <dbReference type="SAM" id="MobiDB-lite"/>
    </source>
</evidence>
<organism evidence="2 3">
    <name type="scientific">Stylosanthes scabra</name>
    <dbReference type="NCBI Taxonomy" id="79078"/>
    <lineage>
        <taxon>Eukaryota</taxon>
        <taxon>Viridiplantae</taxon>
        <taxon>Streptophyta</taxon>
        <taxon>Embryophyta</taxon>
        <taxon>Tracheophyta</taxon>
        <taxon>Spermatophyta</taxon>
        <taxon>Magnoliopsida</taxon>
        <taxon>eudicotyledons</taxon>
        <taxon>Gunneridae</taxon>
        <taxon>Pentapetalae</taxon>
        <taxon>rosids</taxon>
        <taxon>fabids</taxon>
        <taxon>Fabales</taxon>
        <taxon>Fabaceae</taxon>
        <taxon>Papilionoideae</taxon>
        <taxon>50 kb inversion clade</taxon>
        <taxon>dalbergioids sensu lato</taxon>
        <taxon>Dalbergieae</taxon>
        <taxon>Pterocarpus clade</taxon>
        <taxon>Stylosanthes</taxon>
    </lineage>
</organism>
<name>A0ABU6T8K8_9FABA</name>
<gene>
    <name evidence="2" type="ORF">PIB30_021404</name>
</gene>
<reference evidence="2 3" key="1">
    <citation type="journal article" date="2023" name="Plants (Basel)">
        <title>Bridging the Gap: Combining Genomics and Transcriptomics Approaches to Understand Stylosanthes scabra, an Orphan Legume from the Brazilian Caatinga.</title>
        <authorList>
            <person name="Ferreira-Neto J.R.C."/>
            <person name="da Silva M.D."/>
            <person name="Binneck E."/>
            <person name="de Melo N.F."/>
            <person name="da Silva R.H."/>
            <person name="de Melo A.L.T.M."/>
            <person name="Pandolfi V."/>
            <person name="Bustamante F.O."/>
            <person name="Brasileiro-Vidal A.C."/>
            <person name="Benko-Iseppon A.M."/>
        </authorList>
    </citation>
    <scope>NUCLEOTIDE SEQUENCE [LARGE SCALE GENOMIC DNA]</scope>
    <source>
        <tissue evidence="2">Leaves</tissue>
    </source>
</reference>
<dbReference type="Gene3D" id="2.40.50.140">
    <property type="entry name" value="Nucleic acid-binding proteins"/>
    <property type="match status" value="1"/>
</dbReference>
<dbReference type="Proteomes" id="UP001341840">
    <property type="component" value="Unassembled WGS sequence"/>
</dbReference>
<evidence type="ECO:0000313" key="3">
    <source>
        <dbReference type="Proteomes" id="UP001341840"/>
    </source>
</evidence>
<accession>A0ABU6T8K8</accession>
<evidence type="ECO:0000313" key="2">
    <source>
        <dbReference type="EMBL" id="MED6145047.1"/>
    </source>
</evidence>
<feature type="region of interest" description="Disordered" evidence="1">
    <location>
        <begin position="116"/>
        <end position="138"/>
    </location>
</feature>
<dbReference type="InterPro" id="IPR012340">
    <property type="entry name" value="NA-bd_OB-fold"/>
</dbReference>
<protein>
    <recommendedName>
        <fullName evidence="4">DUF223 domain-containing protein</fullName>
    </recommendedName>
</protein>
<dbReference type="EMBL" id="JASCZI010090691">
    <property type="protein sequence ID" value="MED6145047.1"/>
    <property type="molecule type" value="Genomic_DNA"/>
</dbReference>